<dbReference type="AlphaFoldDB" id="A0A835T8U6"/>
<dbReference type="Pfam" id="PF12499">
    <property type="entry name" value="DUF3707"/>
    <property type="match status" value="1"/>
</dbReference>
<feature type="domain" description="Pherophorin" evidence="1">
    <location>
        <begin position="9"/>
        <end position="68"/>
    </location>
</feature>
<evidence type="ECO:0000313" key="2">
    <source>
        <dbReference type="EMBL" id="KAG2439561.1"/>
    </source>
</evidence>
<organism evidence="2 3">
    <name type="scientific">Chlamydomonas incerta</name>
    <dbReference type="NCBI Taxonomy" id="51695"/>
    <lineage>
        <taxon>Eukaryota</taxon>
        <taxon>Viridiplantae</taxon>
        <taxon>Chlorophyta</taxon>
        <taxon>core chlorophytes</taxon>
        <taxon>Chlorophyceae</taxon>
        <taxon>CS clade</taxon>
        <taxon>Chlamydomonadales</taxon>
        <taxon>Chlamydomonadaceae</taxon>
        <taxon>Chlamydomonas</taxon>
    </lineage>
</organism>
<accession>A0A835T8U6</accession>
<dbReference type="InterPro" id="IPR024616">
    <property type="entry name" value="Pherophorin"/>
</dbReference>
<evidence type="ECO:0000259" key="1">
    <source>
        <dbReference type="Pfam" id="PF12499"/>
    </source>
</evidence>
<comment type="caution">
    <text evidence="2">The sequence shown here is derived from an EMBL/GenBank/DDBJ whole genome shotgun (WGS) entry which is preliminary data.</text>
</comment>
<reference evidence="2" key="1">
    <citation type="journal article" date="2020" name="bioRxiv">
        <title>Comparative genomics of Chlamydomonas.</title>
        <authorList>
            <person name="Craig R.J."/>
            <person name="Hasan A.R."/>
            <person name="Ness R.W."/>
            <person name="Keightley P.D."/>
        </authorList>
    </citation>
    <scope>NUCLEOTIDE SEQUENCE</scope>
    <source>
        <strain evidence="2">SAG 7.73</strain>
    </source>
</reference>
<dbReference type="EMBL" id="JAEHOC010000008">
    <property type="protein sequence ID" value="KAG2439561.1"/>
    <property type="molecule type" value="Genomic_DNA"/>
</dbReference>
<keyword evidence="3" id="KW-1185">Reference proteome</keyword>
<proteinExistence type="predicted"/>
<dbReference type="Proteomes" id="UP000650467">
    <property type="component" value="Unassembled WGS sequence"/>
</dbReference>
<protein>
    <recommendedName>
        <fullName evidence="1">Pherophorin domain-containing protein</fullName>
    </recommendedName>
</protein>
<evidence type="ECO:0000313" key="3">
    <source>
        <dbReference type="Proteomes" id="UP000650467"/>
    </source>
</evidence>
<name>A0A835T8U6_CHLIN</name>
<sequence>MSFLWDSTRPVLKFTKLDLTYAQGVAGAAMCFSLKGPGCTRLSQLCVPGKQCPIAVFNGQAPLNTCCPAFYLDA</sequence>
<gene>
    <name evidence="2" type="ORF">HXX76_004914</name>
</gene>
<dbReference type="OrthoDB" id="532659at2759"/>